<evidence type="ECO:0000256" key="3">
    <source>
        <dbReference type="ARBA" id="ARBA00022679"/>
    </source>
</evidence>
<dbReference type="Proteomes" id="UP000054350">
    <property type="component" value="Unassembled WGS sequence"/>
</dbReference>
<gene>
    <name evidence="10" type="ORF">AMAG_14466</name>
</gene>
<dbReference type="CDD" id="cd14212">
    <property type="entry name" value="PKc_YAK1"/>
    <property type="match status" value="1"/>
</dbReference>
<evidence type="ECO:0000256" key="1">
    <source>
        <dbReference type="ARBA" id="ARBA00008867"/>
    </source>
</evidence>
<evidence type="ECO:0000256" key="6">
    <source>
        <dbReference type="ARBA" id="ARBA00022840"/>
    </source>
</evidence>
<feature type="compositionally biased region" description="Low complexity" evidence="8">
    <location>
        <begin position="555"/>
        <end position="574"/>
    </location>
</feature>
<dbReference type="SMART" id="SM00220">
    <property type="entry name" value="S_TKc"/>
    <property type="match status" value="1"/>
</dbReference>
<dbReference type="Gene3D" id="1.10.510.10">
    <property type="entry name" value="Transferase(Phosphotransferase) domain 1"/>
    <property type="match status" value="1"/>
</dbReference>
<dbReference type="GO" id="GO:0004713">
    <property type="term" value="F:protein tyrosine kinase activity"/>
    <property type="evidence" value="ECO:0007669"/>
    <property type="project" value="TreeGrafter"/>
</dbReference>
<reference evidence="11" key="2">
    <citation type="submission" date="2009-11" db="EMBL/GenBank/DDBJ databases">
        <title>The Genome Sequence of Allomyces macrogynus strain ATCC 38327.</title>
        <authorList>
            <consortium name="The Broad Institute Genome Sequencing Platform"/>
            <person name="Russ C."/>
            <person name="Cuomo C."/>
            <person name="Shea T."/>
            <person name="Young S.K."/>
            <person name="Zeng Q."/>
            <person name="Koehrsen M."/>
            <person name="Haas B."/>
            <person name="Borodovsky M."/>
            <person name="Guigo R."/>
            <person name="Alvarado L."/>
            <person name="Berlin A."/>
            <person name="Borenstein D."/>
            <person name="Chen Z."/>
            <person name="Engels R."/>
            <person name="Freedman E."/>
            <person name="Gellesch M."/>
            <person name="Goldberg J."/>
            <person name="Griggs A."/>
            <person name="Gujja S."/>
            <person name="Heiman D."/>
            <person name="Hepburn T."/>
            <person name="Howarth C."/>
            <person name="Jen D."/>
            <person name="Larson L."/>
            <person name="Lewis B."/>
            <person name="Mehta T."/>
            <person name="Park D."/>
            <person name="Pearson M."/>
            <person name="Roberts A."/>
            <person name="Saif S."/>
            <person name="Shenoy N."/>
            <person name="Sisk P."/>
            <person name="Stolte C."/>
            <person name="Sykes S."/>
            <person name="Walk T."/>
            <person name="White J."/>
            <person name="Yandava C."/>
            <person name="Burger G."/>
            <person name="Gray M.W."/>
            <person name="Holland P.W.H."/>
            <person name="King N."/>
            <person name="Lang F.B.F."/>
            <person name="Roger A.J."/>
            <person name="Ruiz-Trillo I."/>
            <person name="Lander E."/>
            <person name="Nusbaum C."/>
        </authorList>
    </citation>
    <scope>NUCLEOTIDE SEQUENCE [LARGE SCALE GENOMIC DNA]</scope>
    <source>
        <strain evidence="11">ATCC 38327</strain>
    </source>
</reference>
<dbReference type="GO" id="GO:0005634">
    <property type="term" value="C:nucleus"/>
    <property type="evidence" value="ECO:0007669"/>
    <property type="project" value="TreeGrafter"/>
</dbReference>
<dbReference type="GO" id="GO:0004674">
    <property type="term" value="F:protein serine/threonine kinase activity"/>
    <property type="evidence" value="ECO:0007669"/>
    <property type="project" value="UniProtKB-KW"/>
</dbReference>
<dbReference type="PROSITE" id="PS00107">
    <property type="entry name" value="PROTEIN_KINASE_ATP"/>
    <property type="match status" value="1"/>
</dbReference>
<evidence type="ECO:0000256" key="7">
    <source>
        <dbReference type="PROSITE-ProRule" id="PRU10141"/>
    </source>
</evidence>
<feature type="compositionally biased region" description="Low complexity" evidence="8">
    <location>
        <begin position="476"/>
        <end position="489"/>
    </location>
</feature>
<dbReference type="PANTHER" id="PTHR24058">
    <property type="entry name" value="DUAL SPECIFICITY PROTEIN KINASE"/>
    <property type="match status" value="1"/>
</dbReference>
<keyword evidence="3" id="KW-0808">Transferase</keyword>
<dbReference type="Pfam" id="PF00069">
    <property type="entry name" value="Pkinase"/>
    <property type="match status" value="1"/>
</dbReference>
<feature type="compositionally biased region" description="Low complexity" evidence="8">
    <location>
        <begin position="699"/>
        <end position="717"/>
    </location>
</feature>
<accession>A0A0L0T6A0</accession>
<sequence>MDHRKSVVRRSRDSLLSKLTMLIVDTYRDSNPAFHYTPRANPRRVLTKPSKPMRNDGYDNEDNDYILYVNDTLGDDADRRYVIIDLLGQGTFGQVVKCQNLKTKEIVAVKVIKNKPAYFNQSLTEVKVLELLNHKYDKNDTHHILRLKDSFVFRRHLCLVFEQLSINLYELIKQNQFRGLSLKLVRVFTAQILDALVCLAEAKLIHADLKPENLLLKNAHDTQIKVIDLGSACQEQQTVYTYIQSRFYRSPEVLLGLPYTNAIDMWSLGCIVAELFLGLPLFPGTSEYNQVSRIVDMLGMPPTYMIEVGKNAKAFFVKIADSTPAAGPHAPRTPAVYRLKPREQYAKEHGTTEQPSKRYFAGTALAEVVMQYPYSRRLQGADLDNERRTRECLLDFLRGLLHLNPIERWSAAQARMHPFISGAPWRGPWTPTAATAALATRGNDATASAPLSATVQQDLAHDSESGHRTLRKRAKTIATGPTATGSASTGHLPAMAAAVGPGPMLPPHMVVGSDPAADDAAAAAERQQRRKSSIADLTAATQNRVRKVSSYETMAAAAAASDPSTQQQQQQSQQVPPHPYAVSTSAGSLMGGSQSTGSLLQGTVPAHGAGGETLGIPILRKGRSQSISVGVGGVGIGPGSSATIMSAAAGWPYWPPPPPPAHMHAQDLAMTTPGTYPGLGEFDQQRYAAYMQQQQQQQQQQQLQQQQHLQQQQVAGVPPMPPPGSGYYGTSYQHNSSMMHHMAAAAAANQRTMQGFGTGGAPPPAGYGSTRAV</sequence>
<dbReference type="SUPFAM" id="SSF56112">
    <property type="entry name" value="Protein kinase-like (PK-like)"/>
    <property type="match status" value="1"/>
</dbReference>
<dbReference type="PANTHER" id="PTHR24058:SF17">
    <property type="entry name" value="HOMEODOMAIN INTERACTING PROTEIN KINASE, ISOFORM D"/>
    <property type="match status" value="1"/>
</dbReference>
<dbReference type="GO" id="GO:0005524">
    <property type="term" value="F:ATP binding"/>
    <property type="evidence" value="ECO:0007669"/>
    <property type="project" value="UniProtKB-UniRule"/>
</dbReference>
<reference evidence="10 11" key="1">
    <citation type="submission" date="2009-11" db="EMBL/GenBank/DDBJ databases">
        <title>Annotation of Allomyces macrogynus ATCC 38327.</title>
        <authorList>
            <consortium name="The Broad Institute Genome Sequencing Platform"/>
            <person name="Russ C."/>
            <person name="Cuomo C."/>
            <person name="Burger G."/>
            <person name="Gray M.W."/>
            <person name="Holland P.W.H."/>
            <person name="King N."/>
            <person name="Lang F.B.F."/>
            <person name="Roger A.J."/>
            <person name="Ruiz-Trillo I."/>
            <person name="Young S.K."/>
            <person name="Zeng Q."/>
            <person name="Gargeya S."/>
            <person name="Fitzgerald M."/>
            <person name="Haas B."/>
            <person name="Abouelleil A."/>
            <person name="Alvarado L."/>
            <person name="Arachchi H.M."/>
            <person name="Berlin A."/>
            <person name="Chapman S.B."/>
            <person name="Gearin G."/>
            <person name="Goldberg J."/>
            <person name="Griggs A."/>
            <person name="Gujja S."/>
            <person name="Hansen M."/>
            <person name="Heiman D."/>
            <person name="Howarth C."/>
            <person name="Larimer J."/>
            <person name="Lui A."/>
            <person name="MacDonald P.J.P."/>
            <person name="McCowen C."/>
            <person name="Montmayeur A."/>
            <person name="Murphy C."/>
            <person name="Neiman D."/>
            <person name="Pearson M."/>
            <person name="Priest M."/>
            <person name="Roberts A."/>
            <person name="Saif S."/>
            <person name="Shea T."/>
            <person name="Sisk P."/>
            <person name="Stolte C."/>
            <person name="Sykes S."/>
            <person name="Wortman J."/>
            <person name="Nusbaum C."/>
            <person name="Birren B."/>
        </authorList>
    </citation>
    <scope>NUCLEOTIDE SEQUENCE [LARGE SCALE GENOMIC DNA]</scope>
    <source>
        <strain evidence="10 11">ATCC 38327</strain>
    </source>
</reference>
<keyword evidence="11" id="KW-1185">Reference proteome</keyword>
<dbReference type="PROSITE" id="PS00108">
    <property type="entry name" value="PROTEIN_KINASE_ST"/>
    <property type="match status" value="1"/>
</dbReference>
<dbReference type="InterPro" id="IPR050494">
    <property type="entry name" value="Ser_Thr_dual-spec_kinase"/>
</dbReference>
<dbReference type="VEuPathDB" id="FungiDB:AMAG_14466"/>
<dbReference type="eggNOG" id="KOG0667">
    <property type="taxonomic scope" value="Eukaryota"/>
</dbReference>
<evidence type="ECO:0000256" key="5">
    <source>
        <dbReference type="ARBA" id="ARBA00022777"/>
    </source>
</evidence>
<dbReference type="InterPro" id="IPR011009">
    <property type="entry name" value="Kinase-like_dom_sf"/>
</dbReference>
<protein>
    <submittedName>
        <fullName evidence="10">CMGC/DYRK/YAK protein kinase</fullName>
    </submittedName>
</protein>
<feature type="domain" description="Protein kinase" evidence="9">
    <location>
        <begin position="81"/>
        <end position="420"/>
    </location>
</feature>
<name>A0A0L0T6A0_ALLM3</name>
<keyword evidence="2" id="KW-0723">Serine/threonine-protein kinase</keyword>
<evidence type="ECO:0000256" key="4">
    <source>
        <dbReference type="ARBA" id="ARBA00022741"/>
    </source>
</evidence>
<feature type="region of interest" description="Disordered" evidence="8">
    <location>
        <begin position="699"/>
        <end position="732"/>
    </location>
</feature>
<feature type="region of interest" description="Disordered" evidence="8">
    <location>
        <begin position="554"/>
        <end position="593"/>
    </location>
</feature>
<dbReference type="PROSITE" id="PS50011">
    <property type="entry name" value="PROTEIN_KINASE_DOM"/>
    <property type="match status" value="1"/>
</dbReference>
<evidence type="ECO:0000256" key="2">
    <source>
        <dbReference type="ARBA" id="ARBA00022527"/>
    </source>
</evidence>
<dbReference type="STRING" id="578462.A0A0L0T6A0"/>
<dbReference type="InterPro" id="IPR017441">
    <property type="entry name" value="Protein_kinase_ATP_BS"/>
</dbReference>
<evidence type="ECO:0000313" key="11">
    <source>
        <dbReference type="Proteomes" id="UP000054350"/>
    </source>
</evidence>
<keyword evidence="5 10" id="KW-0418">Kinase</keyword>
<dbReference type="AlphaFoldDB" id="A0A0L0T6A0"/>
<dbReference type="GO" id="GO:0005737">
    <property type="term" value="C:cytoplasm"/>
    <property type="evidence" value="ECO:0007669"/>
    <property type="project" value="TreeGrafter"/>
</dbReference>
<proteinExistence type="inferred from homology"/>
<evidence type="ECO:0000313" key="10">
    <source>
        <dbReference type="EMBL" id="KNE70323.1"/>
    </source>
</evidence>
<feature type="region of interest" description="Disordered" evidence="8">
    <location>
        <begin position="754"/>
        <end position="773"/>
    </location>
</feature>
<feature type="region of interest" description="Disordered" evidence="8">
    <location>
        <begin position="506"/>
        <end position="538"/>
    </location>
</feature>
<keyword evidence="4 7" id="KW-0547">Nucleotide-binding</keyword>
<keyword evidence="6 7" id="KW-0067">ATP-binding</keyword>
<organism evidence="10 11">
    <name type="scientific">Allomyces macrogynus (strain ATCC 38327)</name>
    <name type="common">Allomyces javanicus var. macrogynus</name>
    <dbReference type="NCBI Taxonomy" id="578462"/>
    <lineage>
        <taxon>Eukaryota</taxon>
        <taxon>Fungi</taxon>
        <taxon>Fungi incertae sedis</taxon>
        <taxon>Blastocladiomycota</taxon>
        <taxon>Blastocladiomycetes</taxon>
        <taxon>Blastocladiales</taxon>
        <taxon>Blastocladiaceae</taxon>
        <taxon>Allomyces</taxon>
    </lineage>
</organism>
<comment type="similarity">
    <text evidence="1">Belongs to the protein kinase superfamily. CMGC Ser/Thr protein kinase family. MNB/DYRK subfamily.</text>
</comment>
<dbReference type="InterPro" id="IPR000719">
    <property type="entry name" value="Prot_kinase_dom"/>
</dbReference>
<feature type="binding site" evidence="7">
    <location>
        <position position="110"/>
    </location>
    <ligand>
        <name>ATP</name>
        <dbReference type="ChEBI" id="CHEBI:30616"/>
    </ligand>
</feature>
<dbReference type="EMBL" id="GG745365">
    <property type="protein sequence ID" value="KNE70323.1"/>
    <property type="molecule type" value="Genomic_DNA"/>
</dbReference>
<evidence type="ECO:0000259" key="9">
    <source>
        <dbReference type="PROSITE" id="PS50011"/>
    </source>
</evidence>
<dbReference type="InterPro" id="IPR008271">
    <property type="entry name" value="Ser/Thr_kinase_AS"/>
</dbReference>
<evidence type="ECO:0000256" key="8">
    <source>
        <dbReference type="SAM" id="MobiDB-lite"/>
    </source>
</evidence>
<dbReference type="OrthoDB" id="9332038at2759"/>
<feature type="region of interest" description="Disordered" evidence="8">
    <location>
        <begin position="457"/>
        <end position="489"/>
    </location>
</feature>
<dbReference type="FunFam" id="3.30.200.20:FF:000087">
    <property type="entry name" value="Dual specificity tyrosine-phosphorylation-regulated kinase 1A"/>
    <property type="match status" value="1"/>
</dbReference>
<dbReference type="Gene3D" id="3.30.200.20">
    <property type="entry name" value="Phosphorylase Kinase, domain 1"/>
    <property type="match status" value="1"/>
</dbReference>